<keyword evidence="2" id="KW-0732">Signal</keyword>
<comment type="caution">
    <text evidence="3">The sequence shown here is derived from an EMBL/GenBank/DDBJ whole genome shotgun (WGS) entry which is preliminary data.</text>
</comment>
<organism evidence="3 4">
    <name type="scientific">Microctonus hyperodae</name>
    <name type="common">Parasitoid wasp</name>
    <dbReference type="NCBI Taxonomy" id="165561"/>
    <lineage>
        <taxon>Eukaryota</taxon>
        <taxon>Metazoa</taxon>
        <taxon>Ecdysozoa</taxon>
        <taxon>Arthropoda</taxon>
        <taxon>Hexapoda</taxon>
        <taxon>Insecta</taxon>
        <taxon>Pterygota</taxon>
        <taxon>Neoptera</taxon>
        <taxon>Endopterygota</taxon>
        <taxon>Hymenoptera</taxon>
        <taxon>Apocrita</taxon>
        <taxon>Ichneumonoidea</taxon>
        <taxon>Braconidae</taxon>
        <taxon>Euphorinae</taxon>
        <taxon>Microctonus</taxon>
    </lineage>
</organism>
<evidence type="ECO:0000313" key="4">
    <source>
        <dbReference type="Proteomes" id="UP001168972"/>
    </source>
</evidence>
<feature type="signal peptide" evidence="2">
    <location>
        <begin position="1"/>
        <end position="30"/>
    </location>
</feature>
<proteinExistence type="predicted"/>
<dbReference type="Proteomes" id="UP001168972">
    <property type="component" value="Unassembled WGS sequence"/>
</dbReference>
<gene>
    <name evidence="3" type="ORF">PV327_005084</name>
</gene>
<name>A0AA39KZF5_MICHY</name>
<feature type="chain" id="PRO_5041361187" description="Protein unzipped" evidence="2">
    <location>
        <begin position="31"/>
        <end position="496"/>
    </location>
</feature>
<sequence length="496" mass="55171">MFTMTSSSRCNQSYMSALFIFLVIIAIASGDNSVYLFEYPDQHVTSNTLNWLPVGHYDSSKTIVIGGYRKIEDPNDPSGVKKDQQMFVCRASHKAAWVVGTQLEGEKRCTVTFLGSVASYERYELLENVENAARLSWLSWDKFQQIPSKAVMTDTMFIARYVSNDDKDNADETSSKIQYIGTLDKTSNLGTITYVKDDGTEGSVTEGEILVETEPKYYELKSIKSNLMRKRVIKSEPKILGEATISNSRNEPAKLAEAFGYSYKYFSYWGQGHGMIKALNTSITLDNGTRLYDIAWGIDGEPQERSGVYTVEIYLQPGTAVNVTLKANYTDFEAQYTGQLVSHYEDGETKTRGINGMRHEITMMDLRPEFSPIYFLSNLSIVPTTLAPPTTRGTTGTTSGSTSKTTTFSSSSVNSNINTNDITSGATIATEITKNDEDENAILPPRKTDMLNIQNDDGGPLSLKNKEDPDRSSSNIFHLSVTIILMSLLVNLYQIT</sequence>
<accession>A0AA39KZF5</accession>
<dbReference type="EMBL" id="JAQQBR010000003">
    <property type="protein sequence ID" value="KAK0179321.1"/>
    <property type="molecule type" value="Genomic_DNA"/>
</dbReference>
<reference evidence="3" key="2">
    <citation type="submission" date="2023-03" db="EMBL/GenBank/DDBJ databases">
        <authorList>
            <person name="Inwood S.N."/>
            <person name="Skelly J.G."/>
            <person name="Guhlin J."/>
            <person name="Harrop T.W.R."/>
            <person name="Goldson S.G."/>
            <person name="Dearden P.K."/>
        </authorList>
    </citation>
    <scope>NUCLEOTIDE SEQUENCE</scope>
    <source>
        <strain evidence="3">Lincoln</strain>
        <tissue evidence="3">Whole body</tissue>
    </source>
</reference>
<dbReference type="AlphaFoldDB" id="A0AA39KZF5"/>
<evidence type="ECO:0008006" key="5">
    <source>
        <dbReference type="Google" id="ProtNLM"/>
    </source>
</evidence>
<protein>
    <recommendedName>
        <fullName evidence="5">Protein unzipped</fullName>
    </recommendedName>
</protein>
<keyword evidence="4" id="KW-1185">Reference proteome</keyword>
<reference evidence="3" key="1">
    <citation type="journal article" date="2023" name="bioRxiv">
        <title>Scaffold-level genome assemblies of two parasitoid biocontrol wasps reveal the parthenogenesis mechanism and an associated novel virus.</title>
        <authorList>
            <person name="Inwood S."/>
            <person name="Skelly J."/>
            <person name="Guhlin J."/>
            <person name="Harrop T."/>
            <person name="Goldson S."/>
            <person name="Dearden P."/>
        </authorList>
    </citation>
    <scope>NUCLEOTIDE SEQUENCE</scope>
    <source>
        <strain evidence="3">Lincoln</strain>
        <tissue evidence="3">Whole body</tissue>
    </source>
</reference>
<feature type="compositionally biased region" description="Low complexity" evidence="1">
    <location>
        <begin position="390"/>
        <end position="425"/>
    </location>
</feature>
<evidence type="ECO:0000313" key="3">
    <source>
        <dbReference type="EMBL" id="KAK0179321.1"/>
    </source>
</evidence>
<evidence type="ECO:0000256" key="2">
    <source>
        <dbReference type="SAM" id="SignalP"/>
    </source>
</evidence>
<feature type="region of interest" description="Disordered" evidence="1">
    <location>
        <begin position="386"/>
        <end position="470"/>
    </location>
</feature>
<evidence type="ECO:0000256" key="1">
    <source>
        <dbReference type="SAM" id="MobiDB-lite"/>
    </source>
</evidence>